<organism evidence="3 4">
    <name type="scientific">Apatococcus fuscideae</name>
    <dbReference type="NCBI Taxonomy" id="2026836"/>
    <lineage>
        <taxon>Eukaryota</taxon>
        <taxon>Viridiplantae</taxon>
        <taxon>Chlorophyta</taxon>
        <taxon>core chlorophytes</taxon>
        <taxon>Trebouxiophyceae</taxon>
        <taxon>Chlorellales</taxon>
        <taxon>Chlorellaceae</taxon>
        <taxon>Apatococcus</taxon>
    </lineage>
</organism>
<feature type="compositionally biased region" description="Gly residues" evidence="1">
    <location>
        <begin position="501"/>
        <end position="515"/>
    </location>
</feature>
<dbReference type="Proteomes" id="UP001485043">
    <property type="component" value="Unassembled WGS sequence"/>
</dbReference>
<sequence>MKKLFSSLTNQDHSTDHHRHHQRPTANHAPHQPVQSTATRFRAIQDRFTNLEEVQHELRKNGLESSNLIVGLDFTKSNEWTGKISFHGRSLHAVTPSGNPYEEVTGIIGRTLAVFDDDQQFPIFGFGDASTNDHSVFSFFARERPANGLDEALTRYRQICPLVRLAGPTSLAPIIREAMRTVIKSHMQYHILLIIADGQVTRSADIADGQLSPQERETVEAIVAASHLPLSIIMIGVGDGPWDVMQQFDDALPSRVFDNFQFVNFTAVKAETAQEGPSRKDAMFALRALMEIPDQFKEIMRLGLVGATPPSPHFYEGLRTPLPPPPPVADFDARQTQMQAQGGPAYSTPSSFGAQTGNPYGQPLPQTSSGNQSFQGQSGNPYGQPLPQSQSAYPSPYQQGGAPSYGHSPSFVGGGQFSPSPSFGGGAGPPSYNRNPSFGGGPGEYQQQQNSSSMGGGGVTYPPVIAYPPLGASMGGGNPPSLQQQQSFPQGTGEHASYPQPGGGTGGYPQIGGGYPSNSNAAGGGGYPSSSSYPQAPAAQGPTMNGQPVGTSLETRQANRPDVPEPLYLCPITQDVMDQPYILAGDGYSYEKTAITQWLSKHDSSPMTSAKLDAAGRTLIPNNALRSAIKDWQSKHPQAQ</sequence>
<dbReference type="InterPro" id="IPR036465">
    <property type="entry name" value="vWFA_dom_sf"/>
</dbReference>
<dbReference type="SMART" id="SM00327">
    <property type="entry name" value="VWA"/>
    <property type="match status" value="1"/>
</dbReference>
<dbReference type="InterPro" id="IPR010734">
    <property type="entry name" value="Copine_C"/>
</dbReference>
<dbReference type="PANTHER" id="PTHR45751:SF11">
    <property type="entry name" value="COPINE FAMILY PROTEIN 2"/>
    <property type="match status" value="1"/>
</dbReference>
<gene>
    <name evidence="3" type="ORF">WJX84_002644</name>
</gene>
<feature type="compositionally biased region" description="Low complexity" evidence="1">
    <location>
        <begin position="528"/>
        <end position="542"/>
    </location>
</feature>
<feature type="region of interest" description="Disordered" evidence="1">
    <location>
        <begin position="337"/>
        <end position="565"/>
    </location>
</feature>
<proteinExistence type="predicted"/>
<keyword evidence="4" id="KW-1185">Reference proteome</keyword>
<dbReference type="Gene3D" id="3.30.40.10">
    <property type="entry name" value="Zinc/RING finger domain, C3HC4 (zinc finger)"/>
    <property type="match status" value="1"/>
</dbReference>
<name>A0AAW1TB69_9CHLO</name>
<dbReference type="CDD" id="cd16655">
    <property type="entry name" value="RING-Ubox_WDSUB1-like"/>
    <property type="match status" value="1"/>
</dbReference>
<dbReference type="GO" id="GO:0004842">
    <property type="term" value="F:ubiquitin-protein transferase activity"/>
    <property type="evidence" value="ECO:0007669"/>
    <property type="project" value="InterPro"/>
</dbReference>
<feature type="compositionally biased region" description="Polar residues" evidence="1">
    <location>
        <begin position="543"/>
        <end position="556"/>
    </location>
</feature>
<dbReference type="Pfam" id="PF07002">
    <property type="entry name" value="Copine"/>
    <property type="match status" value="1"/>
</dbReference>
<dbReference type="InterPro" id="IPR003613">
    <property type="entry name" value="Ubox_domain"/>
</dbReference>
<feature type="compositionally biased region" description="Polar residues" evidence="1">
    <location>
        <begin position="347"/>
        <end position="359"/>
    </location>
</feature>
<feature type="domain" description="U-box" evidence="2">
    <location>
        <begin position="563"/>
        <end position="639"/>
    </location>
</feature>
<feature type="compositionally biased region" description="Polar residues" evidence="1">
    <location>
        <begin position="1"/>
        <end position="12"/>
    </location>
</feature>
<dbReference type="GO" id="GO:0005634">
    <property type="term" value="C:nucleus"/>
    <property type="evidence" value="ECO:0007669"/>
    <property type="project" value="TreeGrafter"/>
</dbReference>
<dbReference type="InterPro" id="IPR002035">
    <property type="entry name" value="VWF_A"/>
</dbReference>
<evidence type="ECO:0000256" key="1">
    <source>
        <dbReference type="SAM" id="MobiDB-lite"/>
    </source>
</evidence>
<dbReference type="EMBL" id="JALJOV010000134">
    <property type="protein sequence ID" value="KAK9866779.1"/>
    <property type="molecule type" value="Genomic_DNA"/>
</dbReference>
<protein>
    <recommendedName>
        <fullName evidence="2">U-box domain-containing protein</fullName>
    </recommendedName>
</protein>
<dbReference type="InterPro" id="IPR052079">
    <property type="entry name" value="E3_ligase/Copine_domain"/>
</dbReference>
<reference evidence="3 4" key="1">
    <citation type="journal article" date="2024" name="Nat. Commun.">
        <title>Phylogenomics reveals the evolutionary origins of lichenization in chlorophyte algae.</title>
        <authorList>
            <person name="Puginier C."/>
            <person name="Libourel C."/>
            <person name="Otte J."/>
            <person name="Skaloud P."/>
            <person name="Haon M."/>
            <person name="Grisel S."/>
            <person name="Petersen M."/>
            <person name="Berrin J.G."/>
            <person name="Delaux P.M."/>
            <person name="Dal Grande F."/>
            <person name="Keller J."/>
        </authorList>
    </citation>
    <scope>NUCLEOTIDE SEQUENCE [LARGE SCALE GENOMIC DNA]</scope>
    <source>
        <strain evidence="3 4">SAG 2523</strain>
    </source>
</reference>
<dbReference type="Pfam" id="PF04564">
    <property type="entry name" value="U-box"/>
    <property type="match status" value="1"/>
</dbReference>
<dbReference type="InterPro" id="IPR013083">
    <property type="entry name" value="Znf_RING/FYVE/PHD"/>
</dbReference>
<dbReference type="SUPFAM" id="SSF57850">
    <property type="entry name" value="RING/U-box"/>
    <property type="match status" value="1"/>
</dbReference>
<dbReference type="GO" id="GO:0016567">
    <property type="term" value="P:protein ubiquitination"/>
    <property type="evidence" value="ECO:0007669"/>
    <property type="project" value="InterPro"/>
</dbReference>
<feature type="region of interest" description="Disordered" evidence="1">
    <location>
        <begin position="1"/>
        <end position="35"/>
    </location>
</feature>
<accession>A0AAW1TB69</accession>
<dbReference type="SMART" id="SM00504">
    <property type="entry name" value="Ubox"/>
    <property type="match status" value="1"/>
</dbReference>
<evidence type="ECO:0000259" key="2">
    <source>
        <dbReference type="PROSITE" id="PS51698"/>
    </source>
</evidence>
<feature type="compositionally biased region" description="Low complexity" evidence="1">
    <location>
        <begin position="366"/>
        <end position="399"/>
    </location>
</feature>
<dbReference type="AlphaFoldDB" id="A0AAW1TB69"/>
<dbReference type="PROSITE" id="PS51698">
    <property type="entry name" value="U_BOX"/>
    <property type="match status" value="1"/>
</dbReference>
<comment type="caution">
    <text evidence="3">The sequence shown here is derived from an EMBL/GenBank/DDBJ whole genome shotgun (WGS) entry which is preliminary data.</text>
</comment>
<feature type="compositionally biased region" description="Low complexity" evidence="1">
    <location>
        <begin position="479"/>
        <end position="490"/>
    </location>
</feature>
<dbReference type="PANTHER" id="PTHR45751">
    <property type="entry name" value="COPINE FAMILY PROTEIN 1"/>
    <property type="match status" value="1"/>
</dbReference>
<dbReference type="SUPFAM" id="SSF53300">
    <property type="entry name" value="vWA-like"/>
    <property type="match status" value="1"/>
</dbReference>
<evidence type="ECO:0000313" key="4">
    <source>
        <dbReference type="Proteomes" id="UP001485043"/>
    </source>
</evidence>
<evidence type="ECO:0000313" key="3">
    <source>
        <dbReference type="EMBL" id="KAK9866779.1"/>
    </source>
</evidence>